<dbReference type="AlphaFoldDB" id="A0A6I3XBC7"/>
<evidence type="ECO:0000313" key="1">
    <source>
        <dbReference type="EMBL" id="MUI11383.1"/>
    </source>
</evidence>
<name>A0A6I3XBC7_9BURK</name>
<keyword evidence="2" id="KW-1185">Reference proteome</keyword>
<dbReference type="Proteomes" id="UP000431684">
    <property type="component" value="Unassembled WGS sequence"/>
</dbReference>
<comment type="caution">
    <text evidence="1">The sequence shown here is derived from an EMBL/GenBank/DDBJ whole genome shotgun (WGS) entry which is preliminary data.</text>
</comment>
<reference evidence="1 2" key="1">
    <citation type="submission" date="2019-11" db="EMBL/GenBank/DDBJ databases">
        <title>Draft Genome Sequences of Six Type Strains of the Genus Massilia.</title>
        <authorList>
            <person name="Miess H."/>
            <person name="Frediansyah A."/>
            <person name="Goeker M."/>
            <person name="Gross H."/>
        </authorList>
    </citation>
    <scope>NUCLEOTIDE SEQUENCE [LARGE SCALE GENOMIC DNA]</scope>
    <source>
        <strain evidence="1 2">DSM 17513</strain>
    </source>
</reference>
<evidence type="ECO:0000313" key="2">
    <source>
        <dbReference type="Proteomes" id="UP000431684"/>
    </source>
</evidence>
<protein>
    <submittedName>
        <fullName evidence="1">Uncharacterized protein</fullName>
    </submittedName>
</protein>
<dbReference type="OrthoDB" id="9181296at2"/>
<sequence>MSTGMKLYSPDSSELMQICTLERDGDQLVIKGTAFGAMPITAQLRAAEARAGLRLLDWRTALFLLTLIFRR</sequence>
<gene>
    <name evidence="1" type="ORF">GJV26_02600</name>
</gene>
<organism evidence="1 2">
    <name type="scientific">Pseudoduganella dura</name>
    <dbReference type="NCBI Taxonomy" id="321982"/>
    <lineage>
        <taxon>Bacteria</taxon>
        <taxon>Pseudomonadati</taxon>
        <taxon>Pseudomonadota</taxon>
        <taxon>Betaproteobacteria</taxon>
        <taxon>Burkholderiales</taxon>
        <taxon>Oxalobacteraceae</taxon>
        <taxon>Telluria group</taxon>
        <taxon>Pseudoduganella</taxon>
    </lineage>
</organism>
<accession>A0A6I3XBC7</accession>
<dbReference type="RefSeq" id="WP_155707400.1">
    <property type="nucleotide sequence ID" value="NZ_BMWU01000016.1"/>
</dbReference>
<proteinExistence type="predicted"/>
<dbReference type="EMBL" id="WNWM01000002">
    <property type="protein sequence ID" value="MUI11383.1"/>
    <property type="molecule type" value="Genomic_DNA"/>
</dbReference>